<feature type="region of interest" description="Disordered" evidence="1">
    <location>
        <begin position="491"/>
        <end position="516"/>
    </location>
</feature>
<accession>A0A833R0E0</accession>
<evidence type="ECO:0000313" key="4">
    <source>
        <dbReference type="Proteomes" id="UP000623129"/>
    </source>
</evidence>
<feature type="compositionally biased region" description="Basic and acidic residues" evidence="1">
    <location>
        <begin position="642"/>
        <end position="651"/>
    </location>
</feature>
<name>A0A833R0E0_9POAL</name>
<feature type="compositionally biased region" description="Basic and acidic residues" evidence="1">
    <location>
        <begin position="898"/>
        <end position="918"/>
    </location>
</feature>
<organism evidence="3 4">
    <name type="scientific">Carex littledalei</name>
    <dbReference type="NCBI Taxonomy" id="544730"/>
    <lineage>
        <taxon>Eukaryota</taxon>
        <taxon>Viridiplantae</taxon>
        <taxon>Streptophyta</taxon>
        <taxon>Embryophyta</taxon>
        <taxon>Tracheophyta</taxon>
        <taxon>Spermatophyta</taxon>
        <taxon>Magnoliopsida</taxon>
        <taxon>Liliopsida</taxon>
        <taxon>Poales</taxon>
        <taxon>Cyperaceae</taxon>
        <taxon>Cyperoideae</taxon>
        <taxon>Cariceae</taxon>
        <taxon>Carex</taxon>
        <taxon>Carex subgen. Euthyceras</taxon>
    </lineage>
</organism>
<reference evidence="3" key="1">
    <citation type="submission" date="2020-01" db="EMBL/GenBank/DDBJ databases">
        <title>Genome sequence of Kobresia littledalei, the first chromosome-level genome in the family Cyperaceae.</title>
        <authorList>
            <person name="Qu G."/>
        </authorList>
    </citation>
    <scope>NUCLEOTIDE SEQUENCE</scope>
    <source>
        <strain evidence="3">C.B.Clarke</strain>
        <tissue evidence="3">Leaf</tissue>
    </source>
</reference>
<feature type="compositionally biased region" description="Polar residues" evidence="1">
    <location>
        <begin position="654"/>
        <end position="664"/>
    </location>
</feature>
<dbReference type="PANTHER" id="PTHR46033:SF80">
    <property type="entry name" value="PROTEIN MAIN-LIKE 2-LIKE"/>
    <property type="match status" value="1"/>
</dbReference>
<feature type="compositionally biased region" description="Basic and acidic residues" evidence="1">
    <location>
        <begin position="774"/>
        <end position="805"/>
    </location>
</feature>
<comment type="caution">
    <text evidence="3">The sequence shown here is derived from an EMBL/GenBank/DDBJ whole genome shotgun (WGS) entry which is preliminary data.</text>
</comment>
<keyword evidence="4" id="KW-1185">Reference proteome</keyword>
<feature type="compositionally biased region" description="Acidic residues" evidence="1">
    <location>
        <begin position="16"/>
        <end position="28"/>
    </location>
</feature>
<protein>
    <submittedName>
        <fullName evidence="3">Serine/threonine-protein</fullName>
    </submittedName>
</protein>
<dbReference type="InterPro" id="IPR044824">
    <property type="entry name" value="MAIN-like"/>
</dbReference>
<feature type="region of interest" description="Disordered" evidence="1">
    <location>
        <begin position="764"/>
        <end position="834"/>
    </location>
</feature>
<evidence type="ECO:0000313" key="3">
    <source>
        <dbReference type="EMBL" id="KAF3332934.1"/>
    </source>
</evidence>
<proteinExistence type="predicted"/>
<feature type="compositionally biased region" description="Basic and acidic residues" evidence="1">
    <location>
        <begin position="813"/>
        <end position="826"/>
    </location>
</feature>
<evidence type="ECO:0000259" key="2">
    <source>
        <dbReference type="Pfam" id="PF10536"/>
    </source>
</evidence>
<feature type="compositionally biased region" description="Basic residues" evidence="1">
    <location>
        <begin position="496"/>
        <end position="506"/>
    </location>
</feature>
<dbReference type="Proteomes" id="UP000623129">
    <property type="component" value="Unassembled WGS sequence"/>
</dbReference>
<dbReference type="OrthoDB" id="1572276at2759"/>
<feature type="region of interest" description="Disordered" evidence="1">
    <location>
        <begin position="642"/>
        <end position="664"/>
    </location>
</feature>
<evidence type="ECO:0000256" key="1">
    <source>
        <dbReference type="SAM" id="MobiDB-lite"/>
    </source>
</evidence>
<sequence length="1021" mass="113709">MERDPGEGPVLRDRVEEEEDDDSDDEEELLVEEREAEMVSFLNPDKVTKRKAWFLVSTGNVSKTTPLVPSNYSNPSIVAIEDPKFQFKGWCSSPRQWEQWVAKLLPKFGQIWKKVGIFDAILISTYRIRRDPSSIFALVSHWCEETNTFLFPWGEVTITLEDIIILSGLSVLGEPVKSPMAEEMKEVDLRLNEERLKFNRSTSKKAHHSAWMKVFMERDSDELEHAAFLSLWLSRFVFPCHPEMTIRPHVFPIAIRLSYGQRIALAPSVLASIYRDLREMKRCLVNRTGGMKDGPLVVWAPFHILQVWIWERFPGLRPETQNLVKDGEPRAARWHDVGKKLDLGLVQSVFSSPNSFKYRPYAISSSNWYKEGCDELIRDDELRSFAQCLCTCELVGVDTIELYLPNRVAMQFGFDQDLPDPFSRVCSLGWEAAWRTYEITADNIGLYVPPQPFEPGVTVNYFSWWKEYMLACCNAGIVDMGAGMPQVMVTRENSRGKSKSGSKKARVSSPGDKKRKIQDCYDSTVSDWVGSKVRDIREIGAKGVKGTKGAKSLNNHLSFEEMNNMVLDGSGSAPDLLTPADVIMERGGDLPSQVSGSVGDGRGVGFLEMKSITGDILKKVIKEDTAIKQEKVTVVVGERNQEQAVSDRSEGLHPSQQGSVTTQPVSTVTYAGPKMMPSLSDSNLQPNKGANITVDEGVVGDLNLTTRGDNLGARNLDFKLHGPGPEGEASAKLTTIEEKNSEEPVRMVSGGLIQVGIEGLSSQARTTVETQVEAGKESEGGEKIQLDGREQEQGSHHNVEKETTVRESSNAESTRKEEDEQRKVGENEVLMQGLVPVVPTEASEEKNSNNPERVVQTDGSLAPVVRTETSTVRNTDVMMNEEREEPVEPAVPMYPSRVPEEDSRERNPSAIPHNERELLPPPTVPVQVSRERLSSREPPLAPADAAVLSPQGGVSRDRGSMPAVHGRVSMGVSSMDRYAAELRTQRANKEAKELAEIKKLKQEIKDMKQSIMMLDGGSSMS</sequence>
<feature type="region of interest" description="Disordered" evidence="1">
    <location>
        <begin position="839"/>
        <end position="858"/>
    </location>
</feature>
<dbReference type="EMBL" id="SWLB01000011">
    <property type="protein sequence ID" value="KAF3332934.1"/>
    <property type="molecule type" value="Genomic_DNA"/>
</dbReference>
<feature type="region of interest" description="Disordered" evidence="1">
    <location>
        <begin position="1"/>
        <end position="28"/>
    </location>
</feature>
<feature type="region of interest" description="Disordered" evidence="1">
    <location>
        <begin position="881"/>
        <end position="964"/>
    </location>
</feature>
<feature type="domain" description="Aminotransferase-like plant mobile" evidence="2">
    <location>
        <begin position="116"/>
        <end position="466"/>
    </location>
</feature>
<dbReference type="GO" id="GO:0010073">
    <property type="term" value="P:meristem maintenance"/>
    <property type="evidence" value="ECO:0007669"/>
    <property type="project" value="InterPro"/>
</dbReference>
<dbReference type="PANTHER" id="PTHR46033">
    <property type="entry name" value="PROTEIN MAIN-LIKE 2"/>
    <property type="match status" value="1"/>
</dbReference>
<feature type="compositionally biased region" description="Basic and acidic residues" evidence="1">
    <location>
        <begin position="1"/>
        <end position="15"/>
    </location>
</feature>
<dbReference type="InterPro" id="IPR019557">
    <property type="entry name" value="AminoTfrase-like_pln_mobile"/>
</dbReference>
<gene>
    <name evidence="3" type="ORF">FCM35_KLT02511</name>
</gene>
<dbReference type="Pfam" id="PF10536">
    <property type="entry name" value="PMD"/>
    <property type="match status" value="1"/>
</dbReference>
<dbReference type="AlphaFoldDB" id="A0A833R0E0"/>